<dbReference type="EMBL" id="CAJGYM010000005">
    <property type="protein sequence ID" value="CAD6186935.1"/>
    <property type="molecule type" value="Genomic_DNA"/>
</dbReference>
<accession>A0A8S1GU49</accession>
<dbReference type="Proteomes" id="UP000835052">
    <property type="component" value="Unassembled WGS sequence"/>
</dbReference>
<protein>
    <submittedName>
        <fullName evidence="1">Uncharacterized protein</fullName>
    </submittedName>
</protein>
<evidence type="ECO:0000313" key="2">
    <source>
        <dbReference type="Proteomes" id="UP000835052"/>
    </source>
</evidence>
<dbReference type="OrthoDB" id="5777742at2759"/>
<organism evidence="1 2">
    <name type="scientific">Caenorhabditis auriculariae</name>
    <dbReference type="NCBI Taxonomy" id="2777116"/>
    <lineage>
        <taxon>Eukaryota</taxon>
        <taxon>Metazoa</taxon>
        <taxon>Ecdysozoa</taxon>
        <taxon>Nematoda</taxon>
        <taxon>Chromadorea</taxon>
        <taxon>Rhabditida</taxon>
        <taxon>Rhabditina</taxon>
        <taxon>Rhabditomorpha</taxon>
        <taxon>Rhabditoidea</taxon>
        <taxon>Rhabditidae</taxon>
        <taxon>Peloderinae</taxon>
        <taxon>Caenorhabditis</taxon>
    </lineage>
</organism>
<comment type="caution">
    <text evidence="1">The sequence shown here is derived from an EMBL/GenBank/DDBJ whole genome shotgun (WGS) entry which is preliminary data.</text>
</comment>
<reference evidence="1" key="1">
    <citation type="submission" date="2020-10" db="EMBL/GenBank/DDBJ databases">
        <authorList>
            <person name="Kikuchi T."/>
        </authorList>
    </citation>
    <scope>NUCLEOTIDE SEQUENCE</scope>
    <source>
        <strain evidence="1">NKZ352</strain>
    </source>
</reference>
<name>A0A8S1GU49_9PELO</name>
<gene>
    <name evidence="1" type="ORF">CAUJ_LOCUS2854</name>
</gene>
<proteinExistence type="predicted"/>
<evidence type="ECO:0000313" key="1">
    <source>
        <dbReference type="EMBL" id="CAD6186935.1"/>
    </source>
</evidence>
<dbReference type="AlphaFoldDB" id="A0A8S1GU49"/>
<keyword evidence="2" id="KW-1185">Reference proteome</keyword>
<sequence length="100" mass="11524">MSEEDDCFCPTARSVSMESMGAGYISKKEISCENVRKAVQIRIKQRYNCEEQRITSMKAPFRGFAVFVRFHCRARIHHVRTVRLPEVLSPQNKEADESNG</sequence>